<evidence type="ECO:0000313" key="4">
    <source>
        <dbReference type="Proteomes" id="UP000247498"/>
    </source>
</evidence>
<feature type="compositionally biased region" description="Low complexity" evidence="2">
    <location>
        <begin position="10"/>
        <end position="35"/>
    </location>
</feature>
<dbReference type="CDD" id="cd14944">
    <property type="entry name" value="TRAPPC6A_Trs33"/>
    <property type="match status" value="1"/>
</dbReference>
<dbReference type="Gene3D" id="3.30.1380.20">
    <property type="entry name" value="Trafficking protein particle complex subunit 3"/>
    <property type="match status" value="1"/>
</dbReference>
<comment type="similarity">
    <text evidence="1">Belongs to the TRAPP small subunits family. BET3 subfamily.</text>
</comment>
<proteinExistence type="inferred from homology"/>
<keyword evidence="4" id="KW-1185">Reference proteome</keyword>
<dbReference type="PANTHER" id="PTHR12817">
    <property type="entry name" value="TRAFFICKING PROTEIN PARTICLE COMPLEX SUBUNIT 6B"/>
    <property type="match status" value="1"/>
</dbReference>
<sequence>MYAGGPGAPLPAVGAAPAAAPPQQQQQQQVSSAAAPLPPLPPQPPAPSWQVSATADPAAAAPPPPAAVGPLQQSAPRQRRRCAEVCNDLLVAEAASLFTQRQYGPAAPAALEAVGFRVGRQLAERYSRDKARLGDTLEVIKFVCKDFWQAVFRKQVDNLKTNHRGIFVLQDHSFRWLLRLAPTAPLADGARAEAQARAAQPYLHLPCGIIRGALTHLGVNCTVEADARALPSCSFTIKITA</sequence>
<feature type="compositionally biased region" description="Pro residues" evidence="2">
    <location>
        <begin position="36"/>
        <end position="47"/>
    </location>
</feature>
<dbReference type="InterPro" id="IPR007194">
    <property type="entry name" value="TRAPP_component"/>
</dbReference>
<dbReference type="EMBL" id="BDRX01000002">
    <property type="protein sequence ID" value="GBF87775.1"/>
    <property type="molecule type" value="Genomic_DNA"/>
</dbReference>
<dbReference type="GO" id="GO:0030008">
    <property type="term" value="C:TRAPP complex"/>
    <property type="evidence" value="ECO:0007669"/>
    <property type="project" value="TreeGrafter"/>
</dbReference>
<evidence type="ECO:0000256" key="2">
    <source>
        <dbReference type="SAM" id="MobiDB-lite"/>
    </source>
</evidence>
<dbReference type="Pfam" id="PF04051">
    <property type="entry name" value="TRAPP"/>
    <property type="match status" value="1"/>
</dbReference>
<gene>
    <name evidence="3" type="ORF">Rsub_00486</name>
</gene>
<dbReference type="Proteomes" id="UP000247498">
    <property type="component" value="Unassembled WGS sequence"/>
</dbReference>
<dbReference type="SUPFAM" id="SSF111126">
    <property type="entry name" value="Ligand-binding domain in the NO signalling and Golgi transport"/>
    <property type="match status" value="1"/>
</dbReference>
<dbReference type="OrthoDB" id="941624at2759"/>
<dbReference type="FunFam" id="3.30.1380.20:FF:000008">
    <property type="entry name" value="trafficking protein particle complex subunit 6B"/>
    <property type="match status" value="1"/>
</dbReference>
<dbReference type="PANTHER" id="PTHR12817:SF0">
    <property type="entry name" value="GEO08327P1"/>
    <property type="match status" value="1"/>
</dbReference>
<reference evidence="3 4" key="1">
    <citation type="journal article" date="2018" name="Sci. Rep.">
        <title>Raphidocelis subcapitata (=Pseudokirchneriella subcapitata) provides an insight into genome evolution and environmental adaptations in the Sphaeropleales.</title>
        <authorList>
            <person name="Suzuki S."/>
            <person name="Yamaguchi H."/>
            <person name="Nakajima N."/>
            <person name="Kawachi M."/>
        </authorList>
    </citation>
    <scope>NUCLEOTIDE SEQUENCE [LARGE SCALE GENOMIC DNA]</scope>
    <source>
        <strain evidence="3 4">NIES-35</strain>
    </source>
</reference>
<dbReference type="InterPro" id="IPR037992">
    <property type="entry name" value="TRAPPC6/Trs33"/>
</dbReference>
<dbReference type="FunCoup" id="A0A2V0NSF8">
    <property type="interactions" value="1390"/>
</dbReference>
<evidence type="ECO:0000256" key="1">
    <source>
        <dbReference type="ARBA" id="ARBA00006218"/>
    </source>
</evidence>
<comment type="caution">
    <text evidence="3">The sequence shown here is derived from an EMBL/GenBank/DDBJ whole genome shotgun (WGS) entry which is preliminary data.</text>
</comment>
<dbReference type="GO" id="GO:0005801">
    <property type="term" value="C:cis-Golgi network"/>
    <property type="evidence" value="ECO:0007669"/>
    <property type="project" value="TreeGrafter"/>
</dbReference>
<organism evidence="3 4">
    <name type="scientific">Raphidocelis subcapitata</name>
    <dbReference type="NCBI Taxonomy" id="307507"/>
    <lineage>
        <taxon>Eukaryota</taxon>
        <taxon>Viridiplantae</taxon>
        <taxon>Chlorophyta</taxon>
        <taxon>core chlorophytes</taxon>
        <taxon>Chlorophyceae</taxon>
        <taxon>CS clade</taxon>
        <taxon>Sphaeropleales</taxon>
        <taxon>Selenastraceae</taxon>
        <taxon>Raphidocelis</taxon>
    </lineage>
</organism>
<protein>
    <submittedName>
        <fullName evidence="3">Trafficking particle complex subunit 6B</fullName>
    </submittedName>
</protein>
<name>A0A2V0NSF8_9CHLO</name>
<dbReference type="AlphaFoldDB" id="A0A2V0NSF8"/>
<dbReference type="STRING" id="307507.A0A2V0NSF8"/>
<feature type="compositionally biased region" description="Low complexity" evidence="2">
    <location>
        <begin position="48"/>
        <end position="59"/>
    </location>
</feature>
<accession>A0A2V0NSF8</accession>
<dbReference type="InParanoid" id="A0A2V0NSF8"/>
<dbReference type="InterPro" id="IPR024096">
    <property type="entry name" value="NO_sig/Golgi_transp_ligand-bd"/>
</dbReference>
<evidence type="ECO:0000313" key="3">
    <source>
        <dbReference type="EMBL" id="GBF87775.1"/>
    </source>
</evidence>
<dbReference type="GO" id="GO:0006888">
    <property type="term" value="P:endoplasmic reticulum to Golgi vesicle-mediated transport"/>
    <property type="evidence" value="ECO:0007669"/>
    <property type="project" value="TreeGrafter"/>
</dbReference>
<feature type="region of interest" description="Disordered" evidence="2">
    <location>
        <begin position="1"/>
        <end position="75"/>
    </location>
</feature>
<dbReference type="GO" id="GO:0005802">
    <property type="term" value="C:trans-Golgi network"/>
    <property type="evidence" value="ECO:0007669"/>
    <property type="project" value="TreeGrafter"/>
</dbReference>